<evidence type="ECO:0008006" key="4">
    <source>
        <dbReference type="Google" id="ProtNLM"/>
    </source>
</evidence>
<keyword evidence="3" id="KW-1185">Reference proteome</keyword>
<accession>A0A385TVT7</accession>
<evidence type="ECO:0000256" key="1">
    <source>
        <dbReference type="SAM" id="Phobius"/>
    </source>
</evidence>
<dbReference type="AlphaFoldDB" id="A0A385TVT7"/>
<keyword evidence="1" id="KW-0472">Membrane</keyword>
<feature type="transmembrane region" description="Helical" evidence="1">
    <location>
        <begin position="52"/>
        <end position="71"/>
    </location>
</feature>
<feature type="transmembrane region" description="Helical" evidence="1">
    <location>
        <begin position="208"/>
        <end position="228"/>
    </location>
</feature>
<reference evidence="2 3" key="1">
    <citation type="submission" date="2018-09" db="EMBL/GenBank/DDBJ databases">
        <title>Genome Sequence of Paenibacillus lautus Strain E7593-69, Azo Dye-Degrading Bacteria, Isolated from Commercial Tattoo Inks.</title>
        <authorList>
            <person name="Nho S.W."/>
            <person name="Kim S.-J."/>
            <person name="Kweon O."/>
            <person name="Cerniglia C.E."/>
        </authorList>
    </citation>
    <scope>NUCLEOTIDE SEQUENCE [LARGE SCALE GENOMIC DNA]</scope>
    <source>
        <strain evidence="2 3">E7593-69</strain>
    </source>
</reference>
<feature type="transmembrane region" description="Helical" evidence="1">
    <location>
        <begin position="110"/>
        <end position="128"/>
    </location>
</feature>
<feature type="transmembrane region" description="Helical" evidence="1">
    <location>
        <begin position="21"/>
        <end position="40"/>
    </location>
</feature>
<evidence type="ECO:0000313" key="2">
    <source>
        <dbReference type="EMBL" id="AYB46527.1"/>
    </source>
</evidence>
<keyword evidence="1" id="KW-1133">Transmembrane helix</keyword>
<dbReference type="Proteomes" id="UP000266552">
    <property type="component" value="Chromosome"/>
</dbReference>
<proteinExistence type="predicted"/>
<keyword evidence="1" id="KW-0812">Transmembrane</keyword>
<protein>
    <recommendedName>
        <fullName evidence="4">ABC-2 transporter permease</fullName>
    </recommendedName>
</protein>
<feature type="transmembrane region" description="Helical" evidence="1">
    <location>
        <begin position="173"/>
        <end position="196"/>
    </location>
</feature>
<dbReference type="RefSeq" id="WP_119850109.1">
    <property type="nucleotide sequence ID" value="NZ_CP032412.1"/>
</dbReference>
<sequence>MQQVLHNAMKIVKKDFASDKLQIVWNIMFMVYMGFATSVIIDNQFEHLDEYINPLIDFLLVFYAPLLGFLFSRRSFRYLNEDSYTRMLYFYRSIPVPASAIFVSRIMNSLIAFIINGIVLFGVIYAIGNHIRAAMDIPSYIAFILTWMGIGFLITGPYIYWENMCSGKKYFGISLLVMVITSGTAVMLSLLGYSVFDFVVRASIKWGLLSPVMWGSLMIGLASMLLISKLTYIRQQTRDLS</sequence>
<name>A0A385TVT7_PAELA</name>
<dbReference type="EMBL" id="CP032412">
    <property type="protein sequence ID" value="AYB46527.1"/>
    <property type="molecule type" value="Genomic_DNA"/>
</dbReference>
<organism evidence="2 3">
    <name type="scientific">Paenibacillus lautus</name>
    <name type="common">Bacillus lautus</name>
    <dbReference type="NCBI Taxonomy" id="1401"/>
    <lineage>
        <taxon>Bacteria</taxon>
        <taxon>Bacillati</taxon>
        <taxon>Bacillota</taxon>
        <taxon>Bacilli</taxon>
        <taxon>Bacillales</taxon>
        <taxon>Paenibacillaceae</taxon>
        <taxon>Paenibacillus</taxon>
    </lineage>
</organism>
<feature type="transmembrane region" description="Helical" evidence="1">
    <location>
        <begin position="140"/>
        <end position="161"/>
    </location>
</feature>
<evidence type="ECO:0000313" key="3">
    <source>
        <dbReference type="Proteomes" id="UP000266552"/>
    </source>
</evidence>
<dbReference type="KEGG" id="plw:D5F53_25895"/>
<gene>
    <name evidence="2" type="ORF">D5F53_25895</name>
</gene>